<dbReference type="Proteomes" id="UP001165289">
    <property type="component" value="Unassembled WGS sequence"/>
</dbReference>
<dbReference type="InterPro" id="IPR004843">
    <property type="entry name" value="Calcineurin-like_PHP"/>
</dbReference>
<keyword evidence="11" id="KW-0464">Manganese</keyword>
<keyword evidence="8" id="KW-0378">Hydrolase</keyword>
<dbReference type="InterPro" id="IPR007708">
    <property type="entry name" value="DBR1_C"/>
</dbReference>
<name>A0AAV7JLR9_9METZ</name>
<keyword evidence="6" id="KW-0507">mRNA processing</keyword>
<dbReference type="Pfam" id="PF05011">
    <property type="entry name" value="DBR1"/>
    <property type="match status" value="1"/>
</dbReference>
<evidence type="ECO:0000259" key="13">
    <source>
        <dbReference type="SMART" id="SM01124"/>
    </source>
</evidence>
<dbReference type="AlphaFoldDB" id="A0AAV7JLR9"/>
<keyword evidence="9" id="KW-0862">Zinc</keyword>
<sequence>MSQMSLTIAIEGCCHGELDNIYSTIDYIQKENNIEIDLLLCCGDFEAVRCPADLDSMSVPLKYRNMGTFYKYYTGEKVAPVLTIFIGGNHEAANYLWELGHGGWAAPNIYYLGFAGVVNFGGIRIGGLSGIYGYHDFYKGHFEAPPFNESTKRSFYHTRNFEIFQLKQVRRPIEVFMTHDWPNHITDFGDRNKLVRFKPYLHSDIEKGELGNPHSEQLIYSLKPDYWFAAHLHCKFAALVPHEQPVSSKECDNLSDAKRQKVETTDKPQKFTKFLALSKCLPGKHFLQVLTLPSSEGDKILTYDAEWLSILKSTHEFYPVTEVKWVKPTQRLGDRWIFTPTDVEMEDIRKLFNHDLTIPQNFVKTVEPFDMAYRPNENPQTRQFCQKLGIINHFKLKIMTSQRHSFSMDTEYPCAQESGAYTLYSPTDHFPAISPNQFSTHRELQQNMSPDITAQFPFQGPQ</sequence>
<proteinExistence type="inferred from homology"/>
<accession>A0AAV7JLR9</accession>
<evidence type="ECO:0000256" key="2">
    <source>
        <dbReference type="ARBA" id="ARBA00001947"/>
    </source>
</evidence>
<evidence type="ECO:0000256" key="12">
    <source>
        <dbReference type="ARBA" id="ARBA00023242"/>
    </source>
</evidence>
<evidence type="ECO:0000256" key="8">
    <source>
        <dbReference type="ARBA" id="ARBA00022801"/>
    </source>
</evidence>
<keyword evidence="7" id="KW-0479">Metal-binding</keyword>
<dbReference type="PANTHER" id="PTHR12849:SF0">
    <property type="entry name" value="LARIAT DEBRANCHING ENZYME"/>
    <property type="match status" value="1"/>
</dbReference>
<dbReference type="SMART" id="SM01124">
    <property type="entry name" value="DBR1"/>
    <property type="match status" value="1"/>
</dbReference>
<dbReference type="InterPro" id="IPR029052">
    <property type="entry name" value="Metallo-depent_PP-like"/>
</dbReference>
<evidence type="ECO:0000256" key="11">
    <source>
        <dbReference type="ARBA" id="ARBA00023211"/>
    </source>
</evidence>
<dbReference type="InterPro" id="IPR041816">
    <property type="entry name" value="Dbr1_N"/>
</dbReference>
<feature type="domain" description="Lariat debranching enzyme C-terminal" evidence="13">
    <location>
        <begin position="260"/>
        <end position="394"/>
    </location>
</feature>
<dbReference type="GO" id="GO:0000398">
    <property type="term" value="P:mRNA splicing, via spliceosome"/>
    <property type="evidence" value="ECO:0007669"/>
    <property type="project" value="TreeGrafter"/>
</dbReference>
<keyword evidence="15" id="KW-1185">Reference proteome</keyword>
<comment type="cofactor">
    <cofactor evidence="3">
        <name>Fe(2+)</name>
        <dbReference type="ChEBI" id="CHEBI:29033"/>
    </cofactor>
</comment>
<comment type="caution">
    <text evidence="14">The sequence shown here is derived from an EMBL/GenBank/DDBJ whole genome shotgun (WGS) entry which is preliminary data.</text>
</comment>
<organism evidence="14 15">
    <name type="scientific">Oopsacas minuta</name>
    <dbReference type="NCBI Taxonomy" id="111878"/>
    <lineage>
        <taxon>Eukaryota</taxon>
        <taxon>Metazoa</taxon>
        <taxon>Porifera</taxon>
        <taxon>Hexactinellida</taxon>
        <taxon>Hexasterophora</taxon>
        <taxon>Lyssacinosida</taxon>
        <taxon>Leucopsacidae</taxon>
        <taxon>Oopsacas</taxon>
    </lineage>
</organism>
<evidence type="ECO:0000256" key="3">
    <source>
        <dbReference type="ARBA" id="ARBA00001954"/>
    </source>
</evidence>
<comment type="cofactor">
    <cofactor evidence="2">
        <name>Zn(2+)</name>
        <dbReference type="ChEBI" id="CHEBI:29105"/>
    </cofactor>
</comment>
<gene>
    <name evidence="14" type="ORF">LOD99_6532</name>
</gene>
<dbReference type="PANTHER" id="PTHR12849">
    <property type="entry name" value="RNA LARIAT DEBRANCHING ENZYME"/>
    <property type="match status" value="1"/>
</dbReference>
<protein>
    <submittedName>
        <fullName evidence="14">Lariat debranching enzyme</fullName>
    </submittedName>
</protein>
<evidence type="ECO:0000256" key="1">
    <source>
        <dbReference type="ARBA" id="ARBA00001936"/>
    </source>
</evidence>
<keyword evidence="10" id="KW-0408">Iron</keyword>
<dbReference type="CDD" id="cd00844">
    <property type="entry name" value="MPP_Dbr1_N"/>
    <property type="match status" value="1"/>
</dbReference>
<evidence type="ECO:0000256" key="4">
    <source>
        <dbReference type="ARBA" id="ARBA00004123"/>
    </source>
</evidence>
<evidence type="ECO:0000313" key="15">
    <source>
        <dbReference type="Proteomes" id="UP001165289"/>
    </source>
</evidence>
<comment type="cofactor">
    <cofactor evidence="1">
        <name>Mn(2+)</name>
        <dbReference type="ChEBI" id="CHEBI:29035"/>
    </cofactor>
</comment>
<evidence type="ECO:0000256" key="7">
    <source>
        <dbReference type="ARBA" id="ARBA00022723"/>
    </source>
</evidence>
<evidence type="ECO:0000256" key="10">
    <source>
        <dbReference type="ARBA" id="ARBA00023004"/>
    </source>
</evidence>
<dbReference type="GO" id="GO:0046872">
    <property type="term" value="F:metal ion binding"/>
    <property type="evidence" value="ECO:0007669"/>
    <property type="project" value="UniProtKB-KW"/>
</dbReference>
<evidence type="ECO:0000313" key="14">
    <source>
        <dbReference type="EMBL" id="KAI6649743.1"/>
    </source>
</evidence>
<dbReference type="GO" id="GO:0008419">
    <property type="term" value="F:RNA lariat debranching enzyme activity"/>
    <property type="evidence" value="ECO:0007669"/>
    <property type="project" value="UniProtKB-ARBA"/>
</dbReference>
<evidence type="ECO:0000256" key="6">
    <source>
        <dbReference type="ARBA" id="ARBA00022664"/>
    </source>
</evidence>
<dbReference type="GO" id="GO:0005634">
    <property type="term" value="C:nucleus"/>
    <property type="evidence" value="ECO:0007669"/>
    <property type="project" value="UniProtKB-SubCell"/>
</dbReference>
<comment type="subcellular location">
    <subcellularLocation>
        <location evidence="4">Nucleus</location>
    </subcellularLocation>
</comment>
<reference evidence="14 15" key="1">
    <citation type="journal article" date="2023" name="BMC Biol.">
        <title>The compact genome of the sponge Oopsacas minuta (Hexactinellida) is lacking key metazoan core genes.</title>
        <authorList>
            <person name="Santini S."/>
            <person name="Schenkelaars Q."/>
            <person name="Jourda C."/>
            <person name="Duchesne M."/>
            <person name="Belahbib H."/>
            <person name="Rocher C."/>
            <person name="Selva M."/>
            <person name="Riesgo A."/>
            <person name="Vervoort M."/>
            <person name="Leys S.P."/>
            <person name="Kodjabachian L."/>
            <person name="Le Bivic A."/>
            <person name="Borchiellini C."/>
            <person name="Claverie J.M."/>
            <person name="Renard E."/>
        </authorList>
    </citation>
    <scope>NUCLEOTIDE SEQUENCE [LARGE SCALE GENOMIC DNA]</scope>
    <source>
        <strain evidence="14">SPO-2</strain>
    </source>
</reference>
<keyword evidence="12" id="KW-0539">Nucleus</keyword>
<dbReference type="Pfam" id="PF00149">
    <property type="entry name" value="Metallophos"/>
    <property type="match status" value="1"/>
</dbReference>
<dbReference type="EMBL" id="JAKMXF010000318">
    <property type="protein sequence ID" value="KAI6649743.1"/>
    <property type="molecule type" value="Genomic_DNA"/>
</dbReference>
<evidence type="ECO:0000256" key="5">
    <source>
        <dbReference type="ARBA" id="ARBA00006045"/>
    </source>
</evidence>
<evidence type="ECO:0000256" key="9">
    <source>
        <dbReference type="ARBA" id="ARBA00022833"/>
    </source>
</evidence>
<dbReference type="SUPFAM" id="SSF56300">
    <property type="entry name" value="Metallo-dependent phosphatases"/>
    <property type="match status" value="1"/>
</dbReference>
<dbReference type="FunFam" id="3.60.21.10:FF:000035">
    <property type="entry name" value="Lariat debranching enzyme"/>
    <property type="match status" value="1"/>
</dbReference>
<comment type="similarity">
    <text evidence="5">Belongs to the lariat debranching enzyme family.</text>
</comment>